<feature type="compositionally biased region" description="Acidic residues" evidence="3">
    <location>
        <begin position="444"/>
        <end position="470"/>
    </location>
</feature>
<accession>A0A8H4RIH6</accession>
<keyword evidence="2" id="KW-0175">Coiled coil</keyword>
<evidence type="ECO:0000313" key="5">
    <source>
        <dbReference type="Proteomes" id="UP000566819"/>
    </source>
</evidence>
<feature type="compositionally biased region" description="Basic and acidic residues" evidence="3">
    <location>
        <begin position="144"/>
        <end position="159"/>
    </location>
</feature>
<comment type="caution">
    <text evidence="4">The sequence shown here is derived from an EMBL/GenBank/DDBJ whole genome shotgun (WGS) entry which is preliminary data.</text>
</comment>
<dbReference type="AlphaFoldDB" id="A0A8H4RIH6"/>
<dbReference type="OrthoDB" id="425555at2759"/>
<evidence type="ECO:0000256" key="1">
    <source>
        <dbReference type="ARBA" id="ARBA00009550"/>
    </source>
</evidence>
<evidence type="ECO:0000256" key="2">
    <source>
        <dbReference type="SAM" id="Coils"/>
    </source>
</evidence>
<evidence type="ECO:0000256" key="3">
    <source>
        <dbReference type="SAM" id="MobiDB-lite"/>
    </source>
</evidence>
<dbReference type="EMBL" id="JAAMPI010000613">
    <property type="protein sequence ID" value="KAF4629896.1"/>
    <property type="molecule type" value="Genomic_DNA"/>
</dbReference>
<evidence type="ECO:0000313" key="4">
    <source>
        <dbReference type="EMBL" id="KAF4629896.1"/>
    </source>
</evidence>
<dbReference type="InterPro" id="IPR026183">
    <property type="entry name" value="Taxilin_fam"/>
</dbReference>
<dbReference type="GO" id="GO:0019905">
    <property type="term" value="F:syntaxin binding"/>
    <property type="evidence" value="ECO:0007669"/>
    <property type="project" value="InterPro"/>
</dbReference>
<organism evidence="4 5">
    <name type="scientific">Cudoniella acicularis</name>
    <dbReference type="NCBI Taxonomy" id="354080"/>
    <lineage>
        <taxon>Eukaryota</taxon>
        <taxon>Fungi</taxon>
        <taxon>Dikarya</taxon>
        <taxon>Ascomycota</taxon>
        <taxon>Pezizomycotina</taxon>
        <taxon>Leotiomycetes</taxon>
        <taxon>Helotiales</taxon>
        <taxon>Tricladiaceae</taxon>
        <taxon>Cudoniella</taxon>
    </lineage>
</organism>
<feature type="compositionally biased region" description="Low complexity" evidence="3">
    <location>
        <begin position="7"/>
        <end position="25"/>
    </location>
</feature>
<sequence>MSTAVNPTPTSVPASSRASSIPASHTHSESPYANGHHHHHHDVGAHQQSGAANTAKKSKQKKATDPNEASKLIAAKISQLELGAAEDKEQEAEIEREVKRANRELNNLTSKMDDLQKIDFLQKRVTEHLTDVKRWERRSKKNQKRAEELQKEKDQRTNELSKQTGMKQKLETLCRELQKENNRLKGENRELQNAEKSNHESWDDKYSKLLWQLQGQQEAKDHPQAQIVNIEVEDLFVSLSRVGALPNHIRFKQRFKSLIEQYELRELHFHSLMRSKELEVQYNMARYDRERKVKEEESAKSKTLNAQVLTFSKTENELRNQLNIYVEKFKQVEDTLNNSNDLFLTFRKEMEDMSKKTKRLEKENMNLTRKHDLTNQNILKMAQERTKSNEELEALRKKNEKLTSIINQMQKQGRGVAGGLAGMAEGSVEGEYADGDMEGTGSEYEYEDEEADDGDEEGSEEGEYDEDTEEEPHVEGPKPFGPVPPPAPVNGMPAVLANGIKH</sequence>
<proteinExistence type="inferred from homology"/>
<dbReference type="PANTHER" id="PTHR16127:SF13">
    <property type="entry name" value="GH01188P"/>
    <property type="match status" value="1"/>
</dbReference>
<dbReference type="Pfam" id="PF09728">
    <property type="entry name" value="Taxilin"/>
    <property type="match status" value="1"/>
</dbReference>
<protein>
    <recommendedName>
        <fullName evidence="6">Alpha-taxilin</fullName>
    </recommendedName>
</protein>
<feature type="region of interest" description="Disordered" evidence="3">
    <location>
        <begin position="1"/>
        <end position="71"/>
    </location>
</feature>
<comment type="similarity">
    <text evidence="1">Belongs to the taxilin family.</text>
</comment>
<keyword evidence="5" id="KW-1185">Reference proteome</keyword>
<name>A0A8H4RIH6_9HELO</name>
<evidence type="ECO:0008006" key="6">
    <source>
        <dbReference type="Google" id="ProtNLM"/>
    </source>
</evidence>
<dbReference type="PANTHER" id="PTHR16127">
    <property type="entry name" value="TAXILIN"/>
    <property type="match status" value="1"/>
</dbReference>
<dbReference type="Proteomes" id="UP000566819">
    <property type="component" value="Unassembled WGS sequence"/>
</dbReference>
<feature type="compositionally biased region" description="Pro residues" evidence="3">
    <location>
        <begin position="479"/>
        <end position="488"/>
    </location>
</feature>
<feature type="region of interest" description="Disordered" evidence="3">
    <location>
        <begin position="429"/>
        <end position="502"/>
    </location>
</feature>
<feature type="coiled-coil region" evidence="2">
    <location>
        <begin position="315"/>
        <end position="412"/>
    </location>
</feature>
<reference evidence="4 5" key="1">
    <citation type="submission" date="2020-03" db="EMBL/GenBank/DDBJ databases">
        <title>Draft Genome Sequence of Cudoniella acicularis.</title>
        <authorList>
            <person name="Buettner E."/>
            <person name="Kellner H."/>
        </authorList>
    </citation>
    <scope>NUCLEOTIDE SEQUENCE [LARGE SCALE GENOMIC DNA]</scope>
    <source>
        <strain evidence="4 5">DSM 108380</strain>
    </source>
</reference>
<gene>
    <name evidence="4" type="ORF">G7Y89_g8244</name>
</gene>
<feature type="region of interest" description="Disordered" evidence="3">
    <location>
        <begin position="136"/>
        <end position="168"/>
    </location>
</feature>